<sequence>MKELVFHIYQGYGFTDDQAHKVAETLIYTDLHGIQSHGVQRMFMYDHFIQNGKIRVKSRPEIVKETPVSAVVDANFGLGQLNGIYSMEIAIEKAKKSGIGIVTTRHSGHYGIAGYYANMAAEQGLIGMSSCNSRPAMLPTFSMQAFVGTNPIAFAMPANPHNYIFDAATTTVPQGKVEVYRKLGKDLPALWVAKDGQTPVYDHNDTETLNKTRDPEAYVGLTPLGGVTEETGSHKGFGLGVMVEVFTSILSMGNTSVEITPEDLSVGPAQSFIAIDPSIFGDKDAIIEKFSDYLQQIRELPAVPGKTIYVAGDKEALAYDDRKANGIIIDDHTLEEVTDIAKRLGIDYEQYIK</sequence>
<dbReference type="AlphaFoldDB" id="A0A1B2IV52"/>
<accession>A0A1B2IV52</accession>
<dbReference type="PANTHER" id="PTHR11091">
    <property type="entry name" value="OXIDOREDUCTASE-RELATED"/>
    <property type="match status" value="1"/>
</dbReference>
<evidence type="ECO:0000256" key="1">
    <source>
        <dbReference type="ARBA" id="ARBA00006056"/>
    </source>
</evidence>
<dbReference type="InterPro" id="IPR036111">
    <property type="entry name" value="Mal/L-sulfo/L-lacto_DH-like_sf"/>
</dbReference>
<dbReference type="Gene3D" id="3.30.1370.60">
    <property type="entry name" value="Hypothetical oxidoreductase yiak, domain 2"/>
    <property type="match status" value="1"/>
</dbReference>
<name>A0A1B2IV52_9LACO</name>
<dbReference type="InterPro" id="IPR043143">
    <property type="entry name" value="Mal/L-sulf/L-lact_DH-like_NADP"/>
</dbReference>
<keyword evidence="4" id="KW-1185">Reference proteome</keyword>
<dbReference type="OrthoDB" id="9769447at2"/>
<protein>
    <submittedName>
        <fullName evidence="3">Malate dehydrogenase</fullName>
    </submittedName>
</protein>
<dbReference type="EMBL" id="CP014924">
    <property type="protein sequence ID" value="ANZ65917.1"/>
    <property type="molecule type" value="Genomic_DNA"/>
</dbReference>
<dbReference type="InterPro" id="IPR003767">
    <property type="entry name" value="Malate/L-lactate_DH-like"/>
</dbReference>
<dbReference type="GO" id="GO:0016491">
    <property type="term" value="F:oxidoreductase activity"/>
    <property type="evidence" value="ECO:0007669"/>
    <property type="project" value="UniProtKB-KW"/>
</dbReference>
<dbReference type="PANTHER" id="PTHR11091:SF0">
    <property type="entry name" value="MALATE DEHYDROGENASE"/>
    <property type="match status" value="1"/>
</dbReference>
<organism evidence="3 4">
    <name type="scientific">Secundilactobacillus paracollinoides</name>
    <dbReference type="NCBI Taxonomy" id="240427"/>
    <lineage>
        <taxon>Bacteria</taxon>
        <taxon>Bacillati</taxon>
        <taxon>Bacillota</taxon>
        <taxon>Bacilli</taxon>
        <taxon>Lactobacillales</taxon>
        <taxon>Lactobacillaceae</taxon>
        <taxon>Secundilactobacillus</taxon>
    </lineage>
</organism>
<comment type="similarity">
    <text evidence="1">Belongs to the LDH2/MDH2 oxidoreductase family.</text>
</comment>
<dbReference type="Gene3D" id="1.10.1530.10">
    <property type="match status" value="1"/>
</dbReference>
<dbReference type="RefSeq" id="WP_065901181.1">
    <property type="nucleotide sequence ID" value="NZ_CP014912.1"/>
</dbReference>
<evidence type="ECO:0000256" key="2">
    <source>
        <dbReference type="ARBA" id="ARBA00023002"/>
    </source>
</evidence>
<dbReference type="SUPFAM" id="SSF89733">
    <property type="entry name" value="L-sulfolactate dehydrogenase-like"/>
    <property type="match status" value="1"/>
</dbReference>
<reference evidence="3 4" key="1">
    <citation type="submission" date="2016-03" db="EMBL/GenBank/DDBJ databases">
        <title>Pediococcus and Lactobacillus from brewery environment - whole genome sequencing and assembly.</title>
        <authorList>
            <person name="Behr J."/>
            <person name="Geissler A.J."/>
            <person name="Vogel R.F."/>
        </authorList>
    </citation>
    <scope>NUCLEOTIDE SEQUENCE [LARGE SCALE GENOMIC DNA]</scope>
    <source>
        <strain evidence="3 4">TMW 1.1995</strain>
    </source>
</reference>
<keyword evidence="2" id="KW-0560">Oxidoreductase</keyword>
<proteinExistence type="inferred from homology"/>
<evidence type="ECO:0000313" key="3">
    <source>
        <dbReference type="EMBL" id="ANZ65917.1"/>
    </source>
</evidence>
<dbReference type="Pfam" id="PF02615">
    <property type="entry name" value="Ldh_2"/>
    <property type="match status" value="1"/>
</dbReference>
<dbReference type="InterPro" id="IPR043144">
    <property type="entry name" value="Mal/L-sulf/L-lact_DH-like_ah"/>
</dbReference>
<dbReference type="Proteomes" id="UP000093267">
    <property type="component" value="Chromosome"/>
</dbReference>
<gene>
    <name evidence="3" type="ORF">AYR63_01360</name>
</gene>
<evidence type="ECO:0000313" key="4">
    <source>
        <dbReference type="Proteomes" id="UP000093267"/>
    </source>
</evidence>